<feature type="transmembrane region" description="Helical" evidence="1">
    <location>
        <begin position="23"/>
        <end position="48"/>
    </location>
</feature>
<evidence type="ECO:0000313" key="3">
    <source>
        <dbReference type="Proteomes" id="UP000050489"/>
    </source>
</evidence>
<protein>
    <submittedName>
        <fullName evidence="2">Uncharacterized protein</fullName>
    </submittedName>
</protein>
<evidence type="ECO:0000256" key="1">
    <source>
        <dbReference type="SAM" id="Phobius"/>
    </source>
</evidence>
<proteinExistence type="predicted"/>
<gene>
    <name evidence="2" type="ORF">AN695_0223935</name>
</gene>
<name>A0A6H2ZT68_SERMA</name>
<sequence length="87" mass="10098">MEKNILMSAHNLEKNSLEIAKGVFSSIFLFGRILIQIIVMEYLITFTWGNLKIGVKRAIKFLSMKFGQAQLYLDAIMLKIIHYVMMQ</sequence>
<keyword evidence="1" id="KW-1133">Transmembrane helix</keyword>
<comment type="caution">
    <text evidence="2">The sequence shown here is derived from an EMBL/GenBank/DDBJ whole genome shotgun (WGS) entry which is preliminary data.</text>
</comment>
<evidence type="ECO:0000313" key="2">
    <source>
        <dbReference type="EMBL" id="OCO81026.1"/>
    </source>
</evidence>
<keyword evidence="1" id="KW-0472">Membrane</keyword>
<accession>A0A6H2ZT68</accession>
<organism evidence="2 3">
    <name type="scientific">Serratia marcescens</name>
    <dbReference type="NCBI Taxonomy" id="615"/>
    <lineage>
        <taxon>Bacteria</taxon>
        <taxon>Pseudomonadati</taxon>
        <taxon>Pseudomonadota</taxon>
        <taxon>Gammaproteobacteria</taxon>
        <taxon>Enterobacterales</taxon>
        <taxon>Yersiniaceae</taxon>
        <taxon>Serratia</taxon>
    </lineage>
</organism>
<dbReference type="Proteomes" id="UP000050489">
    <property type="component" value="Unassembled WGS sequence"/>
</dbReference>
<keyword evidence="1" id="KW-0812">Transmembrane</keyword>
<dbReference type="EMBL" id="LJEX02000127">
    <property type="protein sequence ID" value="OCO81026.1"/>
    <property type="molecule type" value="Genomic_DNA"/>
</dbReference>
<dbReference type="AlphaFoldDB" id="A0A6H2ZT68"/>
<reference evidence="3" key="1">
    <citation type="submission" date="2016-04" db="EMBL/GenBank/DDBJ databases">
        <authorList>
            <person name="Osei Sekyere J."/>
            <person name="Sivertsen A."/>
            <person name="Pedersen A.T."/>
            <person name="Sundsfjord A."/>
        </authorList>
    </citation>
    <scope>NUCLEOTIDE SEQUENCE [LARGE SCALE GENOMIC DNA]</scope>
    <source>
        <strain evidence="3">945174350</strain>
    </source>
</reference>